<sequence>MDASFIPAPDEAQEVSPDPTGPGSYTDVARVKLPRQVMSRLSLNQMTTPRWCLEEDLENYADAGLTAIGLNWQKLNDEALAADVDRIRLSGLKVSSLGWCGGFTGAGGLSFPDAMCDARRKLRIARRLRAGALVVIPGVQFTHIRSHAMRLAMQAVKELCDAAADSTVHIALQPMAPLFGKNWSFLNRLEETLDILDRVNCPAARFCFGTYHLWREPRLLERLPEIIHRIAVVQLSDWREPPRSENDRLLPGDGVIPLRQIVTTLEQSGYKGMYEIEVWSRDLWKLEHHDLVRACLMRSGGLLNDCFATNPVAQSVDDAS</sequence>
<keyword evidence="4" id="KW-1185">Reference proteome</keyword>
<evidence type="ECO:0000313" key="4">
    <source>
        <dbReference type="Proteomes" id="UP000315700"/>
    </source>
</evidence>
<feature type="domain" description="Xylose isomerase-like TIM barrel" evidence="2">
    <location>
        <begin position="58"/>
        <end position="282"/>
    </location>
</feature>
<evidence type="ECO:0000259" key="2">
    <source>
        <dbReference type="Pfam" id="PF01261"/>
    </source>
</evidence>
<dbReference type="Pfam" id="PF01261">
    <property type="entry name" value="AP_endonuc_2"/>
    <property type="match status" value="1"/>
</dbReference>
<dbReference type="InterPro" id="IPR013022">
    <property type="entry name" value="Xyl_isomerase-like_TIM-brl"/>
</dbReference>
<feature type="region of interest" description="Disordered" evidence="1">
    <location>
        <begin position="1"/>
        <end position="25"/>
    </location>
</feature>
<keyword evidence="3" id="KW-0413">Isomerase</keyword>
<reference evidence="3 4" key="1">
    <citation type="submission" date="2019-02" db="EMBL/GenBank/DDBJ databases">
        <title>Deep-cultivation of Planctomycetes and their phenomic and genomic characterization uncovers novel biology.</title>
        <authorList>
            <person name="Wiegand S."/>
            <person name="Jogler M."/>
            <person name="Boedeker C."/>
            <person name="Pinto D."/>
            <person name="Vollmers J."/>
            <person name="Rivas-Marin E."/>
            <person name="Kohn T."/>
            <person name="Peeters S.H."/>
            <person name="Heuer A."/>
            <person name="Rast P."/>
            <person name="Oberbeckmann S."/>
            <person name="Bunk B."/>
            <person name="Jeske O."/>
            <person name="Meyerdierks A."/>
            <person name="Storesund J.E."/>
            <person name="Kallscheuer N."/>
            <person name="Luecker S."/>
            <person name="Lage O.M."/>
            <person name="Pohl T."/>
            <person name="Merkel B.J."/>
            <person name="Hornburger P."/>
            <person name="Mueller R.-W."/>
            <person name="Bruemmer F."/>
            <person name="Labrenz M."/>
            <person name="Spormann A.M."/>
            <person name="Op den Camp H."/>
            <person name="Overmann J."/>
            <person name="Amann R."/>
            <person name="Jetten M.S.M."/>
            <person name="Mascher T."/>
            <person name="Medema M.H."/>
            <person name="Devos D.P."/>
            <person name="Kaster A.-K."/>
            <person name="Ovreas L."/>
            <person name="Rohde M."/>
            <person name="Galperin M.Y."/>
            <person name="Jogler C."/>
        </authorList>
    </citation>
    <scope>NUCLEOTIDE SEQUENCE [LARGE SCALE GENOMIC DNA]</scope>
    <source>
        <strain evidence="3 4">Pan44</strain>
    </source>
</reference>
<name>A0A517SHE2_9PLAN</name>
<dbReference type="KEGG" id="ccos:Pan44_35880"/>
<evidence type="ECO:0000256" key="1">
    <source>
        <dbReference type="SAM" id="MobiDB-lite"/>
    </source>
</evidence>
<gene>
    <name evidence="3" type="ORF">Pan44_35880</name>
</gene>
<organism evidence="3 4">
    <name type="scientific">Caulifigura coniformis</name>
    <dbReference type="NCBI Taxonomy" id="2527983"/>
    <lineage>
        <taxon>Bacteria</taxon>
        <taxon>Pseudomonadati</taxon>
        <taxon>Planctomycetota</taxon>
        <taxon>Planctomycetia</taxon>
        <taxon>Planctomycetales</taxon>
        <taxon>Planctomycetaceae</taxon>
        <taxon>Caulifigura</taxon>
    </lineage>
</organism>
<evidence type="ECO:0000313" key="3">
    <source>
        <dbReference type="EMBL" id="QDT55544.1"/>
    </source>
</evidence>
<dbReference type="SUPFAM" id="SSF51658">
    <property type="entry name" value="Xylose isomerase-like"/>
    <property type="match status" value="1"/>
</dbReference>
<dbReference type="EMBL" id="CP036271">
    <property type="protein sequence ID" value="QDT55544.1"/>
    <property type="molecule type" value="Genomic_DNA"/>
</dbReference>
<proteinExistence type="predicted"/>
<dbReference type="Gene3D" id="3.20.20.150">
    <property type="entry name" value="Divalent-metal-dependent TIM barrel enzymes"/>
    <property type="match status" value="1"/>
</dbReference>
<protein>
    <submittedName>
        <fullName evidence="3">Xylose isomerase-like TIM barrel</fullName>
    </submittedName>
</protein>
<dbReference type="GO" id="GO:0016853">
    <property type="term" value="F:isomerase activity"/>
    <property type="evidence" value="ECO:0007669"/>
    <property type="project" value="UniProtKB-KW"/>
</dbReference>
<dbReference type="PANTHER" id="PTHR12110">
    <property type="entry name" value="HYDROXYPYRUVATE ISOMERASE"/>
    <property type="match status" value="1"/>
</dbReference>
<dbReference type="InParanoid" id="A0A517SHE2"/>
<dbReference type="InterPro" id="IPR036237">
    <property type="entry name" value="Xyl_isomerase-like_sf"/>
</dbReference>
<dbReference type="AlphaFoldDB" id="A0A517SHE2"/>
<dbReference type="PANTHER" id="PTHR12110:SF52">
    <property type="entry name" value="XYLOSE ISOMERASE"/>
    <property type="match status" value="1"/>
</dbReference>
<dbReference type="Proteomes" id="UP000315700">
    <property type="component" value="Chromosome"/>
</dbReference>
<accession>A0A517SHE2</accession>
<dbReference type="InterPro" id="IPR050312">
    <property type="entry name" value="IolE/XylAMocC-like"/>
</dbReference>